<comment type="catalytic activity">
    <reaction evidence="1">
        <text>ATP + protein L-histidine = ADP + protein N-phospho-L-histidine.</text>
        <dbReference type="EC" id="2.7.13.3"/>
    </reaction>
</comment>
<gene>
    <name evidence="10" type="ORF">QUF54_01410</name>
</gene>
<dbReference type="InterPro" id="IPR003661">
    <property type="entry name" value="HisK_dim/P_dom"/>
</dbReference>
<dbReference type="PROSITE" id="PS50110">
    <property type="entry name" value="RESPONSE_REGULATORY"/>
    <property type="match status" value="2"/>
</dbReference>
<feature type="domain" description="PAS" evidence="9">
    <location>
        <begin position="574"/>
        <end position="620"/>
    </location>
</feature>
<dbReference type="SMART" id="SM00387">
    <property type="entry name" value="HATPase_c"/>
    <property type="match status" value="1"/>
</dbReference>
<evidence type="ECO:0000256" key="5">
    <source>
        <dbReference type="ARBA" id="ARBA00022777"/>
    </source>
</evidence>
<dbReference type="InterPro" id="IPR036097">
    <property type="entry name" value="HisK_dim/P_sf"/>
</dbReference>
<proteinExistence type="predicted"/>
<dbReference type="Gene3D" id="1.10.287.130">
    <property type="match status" value="1"/>
</dbReference>
<reference evidence="10" key="1">
    <citation type="submission" date="2023-06" db="EMBL/GenBank/DDBJ databases">
        <title>Uncultivated large filamentous bacteria from sulfidic sediments reveal new species and different genomic features in energy metabolism and defense.</title>
        <authorList>
            <person name="Fonseca A."/>
        </authorList>
    </citation>
    <scope>NUCLEOTIDE SEQUENCE</scope>
    <source>
        <strain evidence="10">HSG4</strain>
    </source>
</reference>
<feature type="domain" description="Response regulatory" evidence="8">
    <location>
        <begin position="449"/>
        <end position="566"/>
    </location>
</feature>
<feature type="modified residue" description="4-aspartylphosphate" evidence="6">
    <location>
        <position position="62"/>
    </location>
</feature>
<keyword evidence="3 6" id="KW-0597">Phosphoprotein</keyword>
<dbReference type="InterPro" id="IPR036890">
    <property type="entry name" value="HATPase_C_sf"/>
</dbReference>
<dbReference type="CDD" id="cd17569">
    <property type="entry name" value="REC_HupR-like"/>
    <property type="match status" value="1"/>
</dbReference>
<evidence type="ECO:0000256" key="4">
    <source>
        <dbReference type="ARBA" id="ARBA00022679"/>
    </source>
</evidence>
<evidence type="ECO:0000313" key="11">
    <source>
        <dbReference type="Proteomes" id="UP001171945"/>
    </source>
</evidence>
<dbReference type="CDD" id="cd00130">
    <property type="entry name" value="PAS"/>
    <property type="match status" value="1"/>
</dbReference>
<evidence type="ECO:0000256" key="1">
    <source>
        <dbReference type="ARBA" id="ARBA00000085"/>
    </source>
</evidence>
<dbReference type="SUPFAM" id="SSF52172">
    <property type="entry name" value="CheY-like"/>
    <property type="match status" value="2"/>
</dbReference>
<dbReference type="SMART" id="SM00388">
    <property type="entry name" value="HisKA"/>
    <property type="match status" value="1"/>
</dbReference>
<dbReference type="CDD" id="cd00082">
    <property type="entry name" value="HisKA"/>
    <property type="match status" value="1"/>
</dbReference>
<evidence type="ECO:0000259" key="7">
    <source>
        <dbReference type="PROSITE" id="PS50109"/>
    </source>
</evidence>
<dbReference type="InterPro" id="IPR005467">
    <property type="entry name" value="His_kinase_dom"/>
</dbReference>
<dbReference type="InterPro" id="IPR035965">
    <property type="entry name" value="PAS-like_dom_sf"/>
</dbReference>
<evidence type="ECO:0000256" key="3">
    <source>
        <dbReference type="ARBA" id="ARBA00022553"/>
    </source>
</evidence>
<dbReference type="Pfam" id="PF13426">
    <property type="entry name" value="PAS_9"/>
    <property type="match status" value="1"/>
</dbReference>
<dbReference type="Pfam" id="PF00512">
    <property type="entry name" value="HisKA"/>
    <property type="match status" value="1"/>
</dbReference>
<feature type="domain" description="Histidine kinase" evidence="7">
    <location>
        <begin position="157"/>
        <end position="406"/>
    </location>
</feature>
<dbReference type="SMART" id="SM00448">
    <property type="entry name" value="REC"/>
    <property type="match status" value="2"/>
</dbReference>
<dbReference type="Proteomes" id="UP001171945">
    <property type="component" value="Unassembled WGS sequence"/>
</dbReference>
<dbReference type="PANTHER" id="PTHR43047">
    <property type="entry name" value="TWO-COMPONENT HISTIDINE PROTEIN KINASE"/>
    <property type="match status" value="1"/>
</dbReference>
<dbReference type="Gene3D" id="3.40.50.2300">
    <property type="match status" value="2"/>
</dbReference>
<dbReference type="Gene3D" id="3.30.565.10">
    <property type="entry name" value="Histidine kinase-like ATPase, C-terminal domain"/>
    <property type="match status" value="1"/>
</dbReference>
<dbReference type="Pfam" id="PF00072">
    <property type="entry name" value="Response_reg"/>
    <property type="match status" value="2"/>
</dbReference>
<protein>
    <recommendedName>
        <fullName evidence="2">histidine kinase</fullName>
        <ecNumber evidence="2">2.7.13.3</ecNumber>
    </recommendedName>
</protein>
<dbReference type="PROSITE" id="PS50109">
    <property type="entry name" value="HIS_KIN"/>
    <property type="match status" value="1"/>
</dbReference>
<name>A0ABT7VQQ4_9GAMM</name>
<dbReference type="EC" id="2.7.13.3" evidence="2"/>
<dbReference type="CDD" id="cd16922">
    <property type="entry name" value="HATPase_EvgS-ArcB-TorS-like"/>
    <property type="match status" value="1"/>
</dbReference>
<evidence type="ECO:0000256" key="2">
    <source>
        <dbReference type="ARBA" id="ARBA00012438"/>
    </source>
</evidence>
<evidence type="ECO:0000256" key="6">
    <source>
        <dbReference type="PROSITE-ProRule" id="PRU00169"/>
    </source>
</evidence>
<dbReference type="InterPro" id="IPR001789">
    <property type="entry name" value="Sig_transdc_resp-reg_receiver"/>
</dbReference>
<feature type="modified residue" description="4-aspartylphosphate" evidence="6">
    <location>
        <position position="499"/>
    </location>
</feature>
<accession>A0ABT7VQQ4</accession>
<dbReference type="NCBIfam" id="TIGR00229">
    <property type="entry name" value="sensory_box"/>
    <property type="match status" value="1"/>
</dbReference>
<dbReference type="InterPro" id="IPR000014">
    <property type="entry name" value="PAS"/>
</dbReference>
<feature type="domain" description="Response regulatory" evidence="8">
    <location>
        <begin position="5"/>
        <end position="128"/>
    </location>
</feature>
<keyword evidence="11" id="KW-1185">Reference proteome</keyword>
<evidence type="ECO:0000313" key="10">
    <source>
        <dbReference type="EMBL" id="MDM8561994.1"/>
    </source>
</evidence>
<dbReference type="SUPFAM" id="SSF55785">
    <property type="entry name" value="PYP-like sensor domain (PAS domain)"/>
    <property type="match status" value="1"/>
</dbReference>
<dbReference type="PROSITE" id="PS50112">
    <property type="entry name" value="PAS"/>
    <property type="match status" value="1"/>
</dbReference>
<keyword evidence="4" id="KW-0808">Transferase</keyword>
<dbReference type="SUPFAM" id="SSF47384">
    <property type="entry name" value="Homodimeric domain of signal transducing histidine kinase"/>
    <property type="match status" value="1"/>
</dbReference>
<dbReference type="SMART" id="SM00091">
    <property type="entry name" value="PAS"/>
    <property type="match status" value="1"/>
</dbReference>
<dbReference type="PANTHER" id="PTHR43047:SF72">
    <property type="entry name" value="OSMOSENSING HISTIDINE PROTEIN KINASE SLN1"/>
    <property type="match status" value="1"/>
</dbReference>
<sequence>MSKLVILCVDDEQTILESLEIELHKALDHNYRIELAESGEDALALIKELQENGYEIAVVVADYLMPNMRGSELLERIHTHSPRTLSIMLTGQAGIDAIGYAVNYANLYRYIAKPWQAEELRLAVKEAVYTYKQEKMLAEENAKLQRLDELKNEFLSNISHELRTPLNSIIGFSNILYKQIFTDLSEDEREMLSTVVQNSRRLESLVNDILDFSRLKNKNIEPKLKLVNIQNVIRTVLSMHKSLLTHNLLKLINAVPNNIPLVFADENRTQQVLYNLIGNAIKFTEQGHVEISAEVVQRNIVYELENPFDPAALEPVTLENVDESEFSYLYLAITVSDTGIGIPADKISRIFESFEQIDGSSTRLYDGTGLGLSLTKQLIHLQNGEIFVKSVVDKGSQFTFILPIVDKPEREKPKRSLSREKVFIDEGQTRGGIDKKSELYDDQKTPAFKILIIDDNPASRQVLAKYLYSQEYVISSATSGIEALTLLDKGLEPDLILLDVMMPHMNGYEVTMKIREKWSVNELPILLISVKDQVSDVVTGLEIGANDYITKPVTQGELLARITTHLTLKSLEAENRLTANIFQSSQVGIMITDAHVRIIKVNQTYLDVFGYTAKEILGRNPSIINSGKHERSFYQALWDTVLAKGYWSGEIINCCKNGELWKGILSISAIKDKHNKTTHYTGFFINK</sequence>
<dbReference type="Pfam" id="PF02518">
    <property type="entry name" value="HATPase_c"/>
    <property type="match status" value="1"/>
</dbReference>
<dbReference type="PRINTS" id="PR00344">
    <property type="entry name" value="BCTRLSENSOR"/>
</dbReference>
<dbReference type="InterPro" id="IPR004358">
    <property type="entry name" value="Sig_transdc_His_kin-like_C"/>
</dbReference>
<evidence type="ECO:0000259" key="9">
    <source>
        <dbReference type="PROSITE" id="PS50112"/>
    </source>
</evidence>
<keyword evidence="5" id="KW-0418">Kinase</keyword>
<dbReference type="SUPFAM" id="SSF55874">
    <property type="entry name" value="ATPase domain of HSP90 chaperone/DNA topoisomerase II/histidine kinase"/>
    <property type="match status" value="1"/>
</dbReference>
<organism evidence="10 11">
    <name type="scientific">Candidatus Marithioploca araucensis</name>
    <dbReference type="NCBI Taxonomy" id="70273"/>
    <lineage>
        <taxon>Bacteria</taxon>
        <taxon>Pseudomonadati</taxon>
        <taxon>Pseudomonadota</taxon>
        <taxon>Gammaproteobacteria</taxon>
        <taxon>Thiotrichales</taxon>
        <taxon>Thiotrichaceae</taxon>
        <taxon>Candidatus Marithioploca</taxon>
    </lineage>
</organism>
<dbReference type="InterPro" id="IPR003594">
    <property type="entry name" value="HATPase_dom"/>
</dbReference>
<evidence type="ECO:0000259" key="8">
    <source>
        <dbReference type="PROSITE" id="PS50110"/>
    </source>
</evidence>
<dbReference type="EMBL" id="JAUCGM010000034">
    <property type="protein sequence ID" value="MDM8561994.1"/>
    <property type="molecule type" value="Genomic_DNA"/>
</dbReference>
<comment type="caution">
    <text evidence="10">The sequence shown here is derived from an EMBL/GenBank/DDBJ whole genome shotgun (WGS) entry which is preliminary data.</text>
</comment>
<dbReference type="Gene3D" id="3.30.450.20">
    <property type="entry name" value="PAS domain"/>
    <property type="match status" value="1"/>
</dbReference>
<dbReference type="InterPro" id="IPR011006">
    <property type="entry name" value="CheY-like_superfamily"/>
</dbReference>